<dbReference type="OrthoDB" id="5488733at2"/>
<organism evidence="1 2">
    <name type="scientific">Lujinxingia litoralis</name>
    <dbReference type="NCBI Taxonomy" id="2211119"/>
    <lineage>
        <taxon>Bacteria</taxon>
        <taxon>Deltaproteobacteria</taxon>
        <taxon>Bradymonadales</taxon>
        <taxon>Lujinxingiaceae</taxon>
        <taxon>Lujinxingia</taxon>
    </lineage>
</organism>
<evidence type="ECO:0000313" key="1">
    <source>
        <dbReference type="EMBL" id="RAL21249.1"/>
    </source>
</evidence>
<dbReference type="RefSeq" id="WP_111730537.1">
    <property type="nucleotide sequence ID" value="NZ_QHKO01000006.1"/>
</dbReference>
<evidence type="ECO:0008006" key="3">
    <source>
        <dbReference type="Google" id="ProtNLM"/>
    </source>
</evidence>
<dbReference type="Proteomes" id="UP000249169">
    <property type="component" value="Unassembled WGS sequence"/>
</dbReference>
<keyword evidence="2" id="KW-1185">Reference proteome</keyword>
<name>A0A328C920_9DELT</name>
<comment type="caution">
    <text evidence="1">The sequence shown here is derived from an EMBL/GenBank/DDBJ whole genome shotgun (WGS) entry which is preliminary data.</text>
</comment>
<dbReference type="EMBL" id="QHKO01000006">
    <property type="protein sequence ID" value="RAL21249.1"/>
    <property type="molecule type" value="Genomic_DNA"/>
</dbReference>
<dbReference type="AlphaFoldDB" id="A0A328C920"/>
<reference evidence="1 2" key="1">
    <citation type="submission" date="2018-05" db="EMBL/GenBank/DDBJ databases">
        <title>Lujinxingia marina gen. nov. sp. nov., a new facultative anaerobic member of the class Deltaproteobacteria, and proposal of Lujinxingaceae fam. nov.</title>
        <authorList>
            <person name="Li C.-M."/>
        </authorList>
    </citation>
    <scope>NUCLEOTIDE SEQUENCE [LARGE SCALE GENOMIC DNA]</scope>
    <source>
        <strain evidence="1 2">B210</strain>
    </source>
</reference>
<gene>
    <name evidence="1" type="ORF">DL240_14075</name>
</gene>
<protein>
    <recommendedName>
        <fullName evidence="3">Amidinotransferase</fullName>
    </recommendedName>
</protein>
<evidence type="ECO:0000313" key="2">
    <source>
        <dbReference type="Proteomes" id="UP000249169"/>
    </source>
</evidence>
<sequence>MSQSFCRPIFLMSPPTRAWQLRGRANFRSRQAGTADATRARAEWSRLADAIVEAGGEVVVMPPESDALTGLIYTAESGELFRDDQSQLRFLLPHMASPHRQPEAALIKRFIEATLQLPTHQVQHTWEAQGDAIRAAHGDQIIHTYGVGPDQRTSQAAYLEVAPRLSPQHLQLGFKADPWFHGNTFLQFFRRRSDAIGLVCPEALLDGELERLLAFVGPDLPLVEISVEESLGYDTNALQVCNTILAPSTFSDTARQVAARLDLTVQTLALDELFTKGGGAPVCLTNRLWGLDLAELPERVRWSLNPSIEAHTPL</sequence>
<proteinExistence type="predicted"/>
<dbReference type="Gene3D" id="3.75.10.10">
    <property type="entry name" value="L-arginine/glycine Amidinotransferase, Chain A"/>
    <property type="match status" value="1"/>
</dbReference>
<accession>A0A328C920</accession>
<dbReference type="SUPFAM" id="SSF55909">
    <property type="entry name" value="Pentein"/>
    <property type="match status" value="1"/>
</dbReference>